<dbReference type="SUPFAM" id="SSF56112">
    <property type="entry name" value="Protein kinase-like (PK-like)"/>
    <property type="match status" value="1"/>
</dbReference>
<dbReference type="Proteomes" id="UP000593567">
    <property type="component" value="Unassembled WGS sequence"/>
</dbReference>
<keyword evidence="5" id="KW-0418">Kinase</keyword>
<dbReference type="EMBL" id="VXIV02003362">
    <property type="protein sequence ID" value="KAF6017773.1"/>
    <property type="molecule type" value="Genomic_DNA"/>
</dbReference>
<dbReference type="InterPro" id="IPR039026">
    <property type="entry name" value="PH_PKB"/>
</dbReference>
<dbReference type="SMART" id="SM00233">
    <property type="entry name" value="PH"/>
    <property type="match status" value="1"/>
</dbReference>
<evidence type="ECO:0000256" key="6">
    <source>
        <dbReference type="ARBA" id="ARBA00022840"/>
    </source>
</evidence>
<accession>A0A7J7IV28</accession>
<proteinExistence type="predicted"/>
<keyword evidence="2" id="KW-0723">Serine/threonine-protein kinase</keyword>
<feature type="domain" description="Protein kinase" evidence="11">
    <location>
        <begin position="248"/>
        <end position="313"/>
    </location>
</feature>
<dbReference type="PROSITE" id="PS50011">
    <property type="entry name" value="PROTEIN_KINASE_DOM"/>
    <property type="match status" value="1"/>
</dbReference>
<dbReference type="InterPro" id="IPR001849">
    <property type="entry name" value="PH_domain"/>
</dbReference>
<organism evidence="12 13">
    <name type="scientific">Bugula neritina</name>
    <name type="common">Brown bryozoan</name>
    <name type="synonym">Sertularia neritina</name>
    <dbReference type="NCBI Taxonomy" id="10212"/>
    <lineage>
        <taxon>Eukaryota</taxon>
        <taxon>Metazoa</taxon>
        <taxon>Spiralia</taxon>
        <taxon>Lophotrochozoa</taxon>
        <taxon>Bryozoa</taxon>
        <taxon>Gymnolaemata</taxon>
        <taxon>Cheilostomatida</taxon>
        <taxon>Flustrina</taxon>
        <taxon>Buguloidea</taxon>
        <taxon>Bugulidae</taxon>
        <taxon>Bugula</taxon>
    </lineage>
</organism>
<gene>
    <name evidence="12" type="ORF">EB796_023913</name>
</gene>
<evidence type="ECO:0000259" key="11">
    <source>
        <dbReference type="PROSITE" id="PS50011"/>
    </source>
</evidence>
<dbReference type="PANTHER" id="PTHR24356">
    <property type="entry name" value="SERINE/THREONINE-PROTEIN KINASE"/>
    <property type="match status" value="1"/>
</dbReference>
<dbReference type="GO" id="GO:0035556">
    <property type="term" value="P:intracellular signal transduction"/>
    <property type="evidence" value="ECO:0007669"/>
    <property type="project" value="TreeGrafter"/>
</dbReference>
<dbReference type="PANTHER" id="PTHR24356:SF407">
    <property type="entry name" value="RAC SERINE_THREONINE-PROTEIN KINASE"/>
    <property type="match status" value="1"/>
</dbReference>
<keyword evidence="6 9" id="KW-0067">ATP-binding</keyword>
<evidence type="ECO:0000256" key="1">
    <source>
        <dbReference type="ARBA" id="ARBA00012513"/>
    </source>
</evidence>
<dbReference type="Pfam" id="PF00169">
    <property type="entry name" value="PH"/>
    <property type="match status" value="1"/>
</dbReference>
<evidence type="ECO:0000256" key="8">
    <source>
        <dbReference type="ARBA" id="ARBA00048679"/>
    </source>
</evidence>
<evidence type="ECO:0000313" key="12">
    <source>
        <dbReference type="EMBL" id="KAF6017773.1"/>
    </source>
</evidence>
<dbReference type="GO" id="GO:0005524">
    <property type="term" value="F:ATP binding"/>
    <property type="evidence" value="ECO:0007669"/>
    <property type="project" value="UniProtKB-UniRule"/>
</dbReference>
<dbReference type="PROSITE" id="PS00107">
    <property type="entry name" value="PROTEIN_KINASE_ATP"/>
    <property type="match status" value="1"/>
</dbReference>
<dbReference type="FunFam" id="2.30.29.30:FF:000027">
    <property type="entry name" value="Non-specific serine/threonine protein kinase"/>
    <property type="match status" value="1"/>
</dbReference>
<keyword evidence="4 9" id="KW-0547">Nucleotide-binding</keyword>
<keyword evidence="13" id="KW-1185">Reference proteome</keyword>
<keyword evidence="3" id="KW-0808">Transferase</keyword>
<dbReference type="PROSITE" id="PS50003">
    <property type="entry name" value="PH_DOMAIN"/>
    <property type="match status" value="1"/>
</dbReference>
<dbReference type="EC" id="2.7.11.1" evidence="1"/>
<name>A0A7J7IV28_BUGNE</name>
<evidence type="ECO:0000259" key="10">
    <source>
        <dbReference type="PROSITE" id="PS50003"/>
    </source>
</evidence>
<dbReference type="InterPro" id="IPR011993">
    <property type="entry name" value="PH-like_dom_sf"/>
</dbReference>
<dbReference type="AlphaFoldDB" id="A0A7J7IV28"/>
<evidence type="ECO:0000256" key="9">
    <source>
        <dbReference type="PROSITE-ProRule" id="PRU10141"/>
    </source>
</evidence>
<dbReference type="CDD" id="cd01241">
    <property type="entry name" value="PH_PKB"/>
    <property type="match status" value="1"/>
</dbReference>
<dbReference type="InterPro" id="IPR000719">
    <property type="entry name" value="Prot_kinase_dom"/>
</dbReference>
<comment type="caution">
    <text evidence="12">The sequence shown here is derived from an EMBL/GenBank/DDBJ whole genome shotgun (WGS) entry which is preliminary data.</text>
</comment>
<dbReference type="InterPro" id="IPR011009">
    <property type="entry name" value="Kinase-like_dom_sf"/>
</dbReference>
<evidence type="ECO:0000256" key="4">
    <source>
        <dbReference type="ARBA" id="ARBA00022741"/>
    </source>
</evidence>
<evidence type="ECO:0000256" key="3">
    <source>
        <dbReference type="ARBA" id="ARBA00022679"/>
    </source>
</evidence>
<dbReference type="Pfam" id="PF00069">
    <property type="entry name" value="Pkinase"/>
    <property type="match status" value="1"/>
</dbReference>
<comment type="catalytic activity">
    <reaction evidence="8">
        <text>L-seryl-[protein] + ATP = O-phospho-L-seryl-[protein] + ADP + H(+)</text>
        <dbReference type="Rhea" id="RHEA:17989"/>
        <dbReference type="Rhea" id="RHEA-COMP:9863"/>
        <dbReference type="Rhea" id="RHEA-COMP:11604"/>
        <dbReference type="ChEBI" id="CHEBI:15378"/>
        <dbReference type="ChEBI" id="CHEBI:29999"/>
        <dbReference type="ChEBI" id="CHEBI:30616"/>
        <dbReference type="ChEBI" id="CHEBI:83421"/>
        <dbReference type="ChEBI" id="CHEBI:456216"/>
        <dbReference type="EC" id="2.7.11.1"/>
    </reaction>
</comment>
<dbReference type="GO" id="GO:0004674">
    <property type="term" value="F:protein serine/threonine kinase activity"/>
    <property type="evidence" value="ECO:0007669"/>
    <property type="project" value="UniProtKB-KW"/>
</dbReference>
<protein>
    <recommendedName>
        <fullName evidence="1">non-specific serine/threonine protein kinase</fullName>
        <ecNumber evidence="1">2.7.11.1</ecNumber>
    </recommendedName>
</protein>
<dbReference type="OrthoDB" id="63267at2759"/>
<comment type="catalytic activity">
    <reaction evidence="7">
        <text>L-threonyl-[protein] + ATP = O-phospho-L-threonyl-[protein] + ADP + H(+)</text>
        <dbReference type="Rhea" id="RHEA:46608"/>
        <dbReference type="Rhea" id="RHEA-COMP:11060"/>
        <dbReference type="Rhea" id="RHEA-COMP:11605"/>
        <dbReference type="ChEBI" id="CHEBI:15378"/>
        <dbReference type="ChEBI" id="CHEBI:30013"/>
        <dbReference type="ChEBI" id="CHEBI:30616"/>
        <dbReference type="ChEBI" id="CHEBI:61977"/>
        <dbReference type="ChEBI" id="CHEBI:456216"/>
        <dbReference type="EC" id="2.7.11.1"/>
    </reaction>
</comment>
<feature type="binding site" evidence="9">
    <location>
        <position position="277"/>
    </location>
    <ligand>
        <name>ATP</name>
        <dbReference type="ChEBI" id="CHEBI:30616"/>
    </ligand>
</feature>
<dbReference type="Gene3D" id="2.30.29.30">
    <property type="entry name" value="Pleckstrin-homology domain (PH domain)/Phosphotyrosine-binding domain (PTB)"/>
    <property type="match status" value="1"/>
</dbReference>
<evidence type="ECO:0000256" key="7">
    <source>
        <dbReference type="ARBA" id="ARBA00047899"/>
    </source>
</evidence>
<dbReference type="SUPFAM" id="SSF50729">
    <property type="entry name" value="PH domain-like"/>
    <property type="match status" value="1"/>
</dbReference>
<evidence type="ECO:0000256" key="5">
    <source>
        <dbReference type="ARBA" id="ARBA00022777"/>
    </source>
</evidence>
<evidence type="ECO:0000256" key="2">
    <source>
        <dbReference type="ARBA" id="ARBA00022527"/>
    </source>
</evidence>
<dbReference type="InterPro" id="IPR050236">
    <property type="entry name" value="Ser_Thr_kinase_AGC"/>
</dbReference>
<sequence length="313" mass="35660">MPYLCNSDARSFGSNKYRFARVKRCRDLIVLLKERSIKLPYPDTDNSNFQASSEPLMAFLRHSSLNLRPGSPFSPEGTQRSSRRASLSSTERMAAALMDSSGITKAAIVKQGWLYKRGEHLKNWRPRYFLLWDNGIFLGFKQAPENEVYDDPLNNFTVKGKITVYAEADSVPRVSVDCQVRKTDKPKPNTFVVRGLQLTNVVERTFCAETVEDREQWLTAIETISAKISTGQGLSVLSAARRVTLEDFEFLKMLGRGTFGKVILCRERRSAHLYAIKILKKSVIIQKDEVDHTLTENKVLQTTRHPFLTCNMQ</sequence>
<evidence type="ECO:0000313" key="13">
    <source>
        <dbReference type="Proteomes" id="UP000593567"/>
    </source>
</evidence>
<feature type="domain" description="PH" evidence="10">
    <location>
        <begin position="107"/>
        <end position="226"/>
    </location>
</feature>
<dbReference type="Gene3D" id="3.30.200.20">
    <property type="entry name" value="Phosphorylase Kinase, domain 1"/>
    <property type="match status" value="1"/>
</dbReference>
<reference evidence="12" key="1">
    <citation type="submission" date="2020-06" db="EMBL/GenBank/DDBJ databases">
        <title>Draft genome of Bugula neritina, a colonial animal packing powerful symbionts and potential medicines.</title>
        <authorList>
            <person name="Rayko M."/>
        </authorList>
    </citation>
    <scope>NUCLEOTIDE SEQUENCE [LARGE SCALE GENOMIC DNA]</scope>
    <source>
        <strain evidence="12">Kwan_BN1</strain>
    </source>
</reference>
<dbReference type="InterPro" id="IPR017441">
    <property type="entry name" value="Protein_kinase_ATP_BS"/>
</dbReference>